<dbReference type="OrthoDB" id="128291at2759"/>
<feature type="chain" id="PRO_5012036410" description="RxLR effector protein" evidence="1">
    <location>
        <begin position="21"/>
        <end position="242"/>
    </location>
</feature>
<protein>
    <recommendedName>
        <fullName evidence="4">RxLR effector protein</fullName>
    </recommendedName>
</protein>
<organism evidence="2 3">
    <name type="scientific">Phytophthora megakarya</name>
    <dbReference type="NCBI Taxonomy" id="4795"/>
    <lineage>
        <taxon>Eukaryota</taxon>
        <taxon>Sar</taxon>
        <taxon>Stramenopiles</taxon>
        <taxon>Oomycota</taxon>
        <taxon>Peronosporomycetes</taxon>
        <taxon>Peronosporales</taxon>
        <taxon>Peronosporaceae</taxon>
        <taxon>Phytophthora</taxon>
    </lineage>
</organism>
<name>A0A225UQ93_9STRA</name>
<comment type="caution">
    <text evidence="2">The sequence shown here is derived from an EMBL/GenBank/DDBJ whole genome shotgun (WGS) entry which is preliminary data.</text>
</comment>
<accession>A0A225UQ93</accession>
<dbReference type="Proteomes" id="UP000198211">
    <property type="component" value="Unassembled WGS sequence"/>
</dbReference>
<keyword evidence="3" id="KW-1185">Reference proteome</keyword>
<evidence type="ECO:0000256" key="1">
    <source>
        <dbReference type="SAM" id="SignalP"/>
    </source>
</evidence>
<evidence type="ECO:0000313" key="3">
    <source>
        <dbReference type="Proteomes" id="UP000198211"/>
    </source>
</evidence>
<keyword evidence="1" id="KW-0732">Signal</keyword>
<gene>
    <name evidence="2" type="ORF">PHMEG_00034959</name>
</gene>
<evidence type="ECO:0008006" key="4">
    <source>
        <dbReference type="Google" id="ProtNLM"/>
    </source>
</evidence>
<evidence type="ECO:0000313" key="2">
    <source>
        <dbReference type="EMBL" id="OWY95120.1"/>
    </source>
</evidence>
<reference evidence="3" key="1">
    <citation type="submission" date="2017-03" db="EMBL/GenBank/DDBJ databases">
        <title>Phytopthora megakarya and P. palmivora, two closely related causual agents of cacao black pod achieved similar genome size and gene model numbers by different mechanisms.</title>
        <authorList>
            <person name="Ali S."/>
            <person name="Shao J."/>
            <person name="Larry D.J."/>
            <person name="Kronmiller B."/>
            <person name="Shen D."/>
            <person name="Strem M.D."/>
            <person name="Melnick R.L."/>
            <person name="Guiltinan M.J."/>
            <person name="Tyler B.M."/>
            <person name="Meinhardt L.W."/>
            <person name="Bailey B.A."/>
        </authorList>
    </citation>
    <scope>NUCLEOTIDE SEQUENCE [LARGE SCALE GENOMIC DNA]</scope>
    <source>
        <strain evidence="3">zdho120</strain>
    </source>
</reference>
<feature type="signal peptide" evidence="1">
    <location>
        <begin position="1"/>
        <end position="20"/>
    </location>
</feature>
<dbReference type="AlphaFoldDB" id="A0A225UQ93"/>
<proteinExistence type="predicted"/>
<dbReference type="EMBL" id="NBNE01013390">
    <property type="protein sequence ID" value="OWY95120.1"/>
    <property type="molecule type" value="Genomic_DNA"/>
</dbReference>
<sequence>MKFQCFYLLVAIVGLHEAVATASTNPNPEQAISIAGDEKDVSTTRLLRSYEEEERGPVDWVKGLINNKNGYVKLKKTNIIAKKTVGGAFTTWKLDKVKSVDEFFSNPKLTQLGNVDDFFTNKNFDTWQSFIFYSNRGSKNQETTVAKSISLNYGDEKAAVLFAAAMKSTNANVKDMGTRFQRDLFKQWIKANPIKKPKEVAKFSEAIAKEYQVVYRKAVKIAKANAAAGEKKFMPPRGPVAN</sequence>